<gene>
    <name evidence="1" type="ORF">GLOINDRAFT_91006</name>
</gene>
<dbReference type="HOGENOM" id="CLU_2172345_0_0_1"/>
<sequence length="110" mass="12232">MYSNDCGSESLACLFSIQYNISLSLIQTLQKSGNFKKITFGGKFPFKNFLCLKIIRKEGLVPSTMQVETILNPFFHDLLEAGNGHFEEVNMLVALKIGPATHDPDASYTP</sequence>
<dbReference type="EMBL" id="KI274878">
    <property type="protein sequence ID" value="ESA23307.1"/>
    <property type="molecule type" value="Genomic_DNA"/>
</dbReference>
<proteinExistence type="predicted"/>
<reference evidence="1" key="1">
    <citation type="submission" date="2013-07" db="EMBL/GenBank/DDBJ databases">
        <title>The genome of an arbuscular mycorrhizal fungus provides insights into the evolution of the oldest plant symbiosis.</title>
        <authorList>
            <consortium name="DOE Joint Genome Institute"/>
            <person name="Tisserant E."/>
            <person name="Malbreil M."/>
            <person name="Kuo A."/>
            <person name="Kohler A."/>
            <person name="Symeonidi A."/>
            <person name="Balestrini R."/>
            <person name="Charron P."/>
            <person name="Duensing N."/>
            <person name="Frei-dit-Frey N."/>
            <person name="Gianinazzi-Pearson V."/>
            <person name="Gilbert B."/>
            <person name="Handa Y."/>
            <person name="Hijri M."/>
            <person name="Kaul R."/>
            <person name="Kawaguchi M."/>
            <person name="Krajinski F."/>
            <person name="Lammers P."/>
            <person name="Lapierre D."/>
            <person name="Masclaux F.G."/>
            <person name="Murat C."/>
            <person name="Morin E."/>
            <person name="Ndikumana S."/>
            <person name="Pagni M."/>
            <person name="Petitpierre D."/>
            <person name="Requena N."/>
            <person name="Rosikiewicz P."/>
            <person name="Riley R."/>
            <person name="Saito K."/>
            <person name="San Clemente H."/>
            <person name="Shapiro H."/>
            <person name="van Tuinen D."/>
            <person name="Becard G."/>
            <person name="Bonfante P."/>
            <person name="Paszkowski U."/>
            <person name="Shachar-Hill Y."/>
            <person name="Young J.P."/>
            <person name="Sanders I.R."/>
            <person name="Henrissat B."/>
            <person name="Rensing S.A."/>
            <person name="Grigoriev I.V."/>
            <person name="Corradi N."/>
            <person name="Roux C."/>
            <person name="Martin F."/>
        </authorList>
    </citation>
    <scope>NUCLEOTIDE SEQUENCE</scope>
    <source>
        <strain evidence="1">DAOM 197198</strain>
    </source>
</reference>
<evidence type="ECO:0000313" key="1">
    <source>
        <dbReference type="EMBL" id="ESA23307.1"/>
    </source>
</evidence>
<accession>U9UUA7</accession>
<protein>
    <submittedName>
        <fullName evidence="1">Uncharacterized protein</fullName>
    </submittedName>
</protein>
<name>U9UUA7_RHIID</name>
<dbReference type="AlphaFoldDB" id="U9UUA7"/>
<organism evidence="1">
    <name type="scientific">Rhizophagus irregularis (strain DAOM 181602 / DAOM 197198 / MUCL 43194)</name>
    <name type="common">Arbuscular mycorrhizal fungus</name>
    <name type="synonym">Glomus intraradices</name>
    <dbReference type="NCBI Taxonomy" id="747089"/>
    <lineage>
        <taxon>Eukaryota</taxon>
        <taxon>Fungi</taxon>
        <taxon>Fungi incertae sedis</taxon>
        <taxon>Mucoromycota</taxon>
        <taxon>Glomeromycotina</taxon>
        <taxon>Glomeromycetes</taxon>
        <taxon>Glomerales</taxon>
        <taxon>Glomeraceae</taxon>
        <taxon>Rhizophagus</taxon>
    </lineage>
</organism>